<proteinExistence type="predicted"/>
<dbReference type="EMBL" id="KK853412">
    <property type="protein sequence ID" value="KDR07774.1"/>
    <property type="molecule type" value="Genomic_DNA"/>
</dbReference>
<evidence type="ECO:0000313" key="4">
    <source>
        <dbReference type="EMBL" id="KDR07774.1"/>
    </source>
</evidence>
<keyword evidence="5" id="KW-1185">Reference proteome</keyword>
<feature type="region of interest" description="Disordered" evidence="2">
    <location>
        <begin position="61"/>
        <end position="114"/>
    </location>
</feature>
<dbReference type="GO" id="GO:0003723">
    <property type="term" value="F:RNA binding"/>
    <property type="evidence" value="ECO:0007669"/>
    <property type="project" value="UniProtKB-KW"/>
</dbReference>
<sequence length="149" mass="17053">MMDRNLLRAHFQQFGHVVRIYLCLKRKSCTVHFESHLAAALAKQKGTTMKGSLLTIFWSQPAKGRGRSKDHASTSPSDTPAESRIVSEATIKMSRSSESDTLPKQSTGESHPRHRIYNVEKRIRTASSSVPDRNRMRMRHLLHSRKLWT</sequence>
<accession>A0A067QUD7</accession>
<keyword evidence="1" id="KW-0694">RNA-binding</keyword>
<feature type="domain" description="RRM" evidence="3">
    <location>
        <begin position="3"/>
        <end position="52"/>
    </location>
</feature>
<dbReference type="AlphaFoldDB" id="A0A067QUD7"/>
<dbReference type="Gene3D" id="3.30.70.330">
    <property type="match status" value="1"/>
</dbReference>
<protein>
    <recommendedName>
        <fullName evidence="3">RRM domain-containing protein</fullName>
    </recommendedName>
</protein>
<evidence type="ECO:0000313" key="5">
    <source>
        <dbReference type="Proteomes" id="UP000027135"/>
    </source>
</evidence>
<dbReference type="InterPro" id="IPR000504">
    <property type="entry name" value="RRM_dom"/>
</dbReference>
<evidence type="ECO:0000256" key="2">
    <source>
        <dbReference type="SAM" id="MobiDB-lite"/>
    </source>
</evidence>
<organism evidence="4 5">
    <name type="scientific">Zootermopsis nevadensis</name>
    <name type="common">Dampwood termite</name>
    <dbReference type="NCBI Taxonomy" id="136037"/>
    <lineage>
        <taxon>Eukaryota</taxon>
        <taxon>Metazoa</taxon>
        <taxon>Ecdysozoa</taxon>
        <taxon>Arthropoda</taxon>
        <taxon>Hexapoda</taxon>
        <taxon>Insecta</taxon>
        <taxon>Pterygota</taxon>
        <taxon>Neoptera</taxon>
        <taxon>Polyneoptera</taxon>
        <taxon>Dictyoptera</taxon>
        <taxon>Blattodea</taxon>
        <taxon>Blattoidea</taxon>
        <taxon>Termitoidae</taxon>
        <taxon>Termopsidae</taxon>
        <taxon>Zootermopsis</taxon>
    </lineage>
</organism>
<evidence type="ECO:0000259" key="3">
    <source>
        <dbReference type="Pfam" id="PF00076"/>
    </source>
</evidence>
<evidence type="ECO:0000256" key="1">
    <source>
        <dbReference type="ARBA" id="ARBA00022884"/>
    </source>
</evidence>
<reference evidence="4 5" key="1">
    <citation type="journal article" date="2014" name="Nat. Commun.">
        <title>Molecular traces of alternative social organization in a termite genome.</title>
        <authorList>
            <person name="Terrapon N."/>
            <person name="Li C."/>
            <person name="Robertson H.M."/>
            <person name="Ji L."/>
            <person name="Meng X."/>
            <person name="Booth W."/>
            <person name="Chen Z."/>
            <person name="Childers C.P."/>
            <person name="Glastad K.M."/>
            <person name="Gokhale K."/>
            <person name="Gowin J."/>
            <person name="Gronenberg W."/>
            <person name="Hermansen R.A."/>
            <person name="Hu H."/>
            <person name="Hunt B.G."/>
            <person name="Huylmans A.K."/>
            <person name="Khalil S.M."/>
            <person name="Mitchell R.D."/>
            <person name="Munoz-Torres M.C."/>
            <person name="Mustard J.A."/>
            <person name="Pan H."/>
            <person name="Reese J.T."/>
            <person name="Scharf M.E."/>
            <person name="Sun F."/>
            <person name="Vogel H."/>
            <person name="Xiao J."/>
            <person name="Yang W."/>
            <person name="Yang Z."/>
            <person name="Yang Z."/>
            <person name="Zhou J."/>
            <person name="Zhu J."/>
            <person name="Brent C.S."/>
            <person name="Elsik C.G."/>
            <person name="Goodisman M.A."/>
            <person name="Liberles D.A."/>
            <person name="Roe R.M."/>
            <person name="Vargo E.L."/>
            <person name="Vilcinskas A."/>
            <person name="Wang J."/>
            <person name="Bornberg-Bauer E."/>
            <person name="Korb J."/>
            <person name="Zhang G."/>
            <person name="Liebig J."/>
        </authorList>
    </citation>
    <scope>NUCLEOTIDE SEQUENCE [LARGE SCALE GENOMIC DNA]</scope>
    <source>
        <tissue evidence="4">Whole organism</tissue>
    </source>
</reference>
<dbReference type="InParanoid" id="A0A067QUD7"/>
<name>A0A067QUD7_ZOONE</name>
<dbReference type="Pfam" id="PF00076">
    <property type="entry name" value="RRM_1"/>
    <property type="match status" value="1"/>
</dbReference>
<dbReference type="SUPFAM" id="SSF54928">
    <property type="entry name" value="RNA-binding domain, RBD"/>
    <property type="match status" value="1"/>
</dbReference>
<dbReference type="InterPro" id="IPR012677">
    <property type="entry name" value="Nucleotide-bd_a/b_plait_sf"/>
</dbReference>
<dbReference type="STRING" id="136037.A0A067QUD7"/>
<gene>
    <name evidence="4" type="ORF">L798_02558</name>
</gene>
<dbReference type="InterPro" id="IPR035979">
    <property type="entry name" value="RBD_domain_sf"/>
</dbReference>
<dbReference type="Proteomes" id="UP000027135">
    <property type="component" value="Unassembled WGS sequence"/>
</dbReference>
<feature type="compositionally biased region" description="Polar residues" evidence="2">
    <location>
        <begin position="93"/>
        <end position="109"/>
    </location>
</feature>